<keyword evidence="1" id="KW-0378">Hydrolase</keyword>
<dbReference type="CDD" id="cd00085">
    <property type="entry name" value="HNHc"/>
    <property type="match status" value="1"/>
</dbReference>
<dbReference type="GO" id="GO:0004519">
    <property type="term" value="F:endonuclease activity"/>
    <property type="evidence" value="ECO:0007669"/>
    <property type="project" value="UniProtKB-KW"/>
</dbReference>
<gene>
    <name evidence="1" type="ORF">D7D54_02005</name>
</gene>
<proteinExistence type="predicted"/>
<name>A0A3B0BN48_9STRE</name>
<organism evidence="1 2">
    <name type="scientific">Streptococcus chosunensis</name>
    <dbReference type="NCBI Taxonomy" id="2707003"/>
    <lineage>
        <taxon>Bacteria</taxon>
        <taxon>Bacillati</taxon>
        <taxon>Bacillota</taxon>
        <taxon>Bacilli</taxon>
        <taxon>Lactobacillales</taxon>
        <taxon>Streptococcaceae</taxon>
        <taxon>Streptococcus</taxon>
        <taxon>Streptococcus mitis group</taxon>
    </lineage>
</organism>
<keyword evidence="1" id="KW-0255">Endonuclease</keyword>
<dbReference type="Gene3D" id="1.10.30.50">
    <property type="match status" value="1"/>
</dbReference>
<dbReference type="AlphaFoldDB" id="A0A3B0BN48"/>
<sequence length="351" mass="41989">MYELNVNLIQSQCEVESSWYDSHIRKKSKGLFQKFPVVKNSNNQAICPICECVFSTNVTLEHIIPKGGEGEPRLAILPINLVKCCRECNTSKHSKRSRIKEKSEIHPYFEEFDIEDYFDIKFVDTNEGFWPEVEFNYKDNSNSKRIHNFIDNYNIEKTYTHRVKLEFQRIMTILANKTLIISKFISKSILKEHINYLFDTYKKNREFEKIDDKYWFDQNYFGFKICEYLTKIIDKDISVIYKLNEEINKRRQPSQYIAFSNPEFQNDMNEVQTMKDLEMFVKNNKDDLIIYYQQIKKQGLSIDFPKLFKEDEDKDDRLRKKCLIEEIVKYYIESGKSFEHFGEDCASIIAI</sequence>
<accession>A0A3B0BN48</accession>
<reference evidence="1 2" key="1">
    <citation type="submission" date="2018-09" db="EMBL/GenBank/DDBJ databases">
        <title>Draft genome sequence of Streptococcus sp. KCOM 1699 (=ChDC B353).</title>
        <authorList>
            <person name="Kook J.-K."/>
            <person name="Park S.-N."/>
            <person name="Lim Y.K."/>
        </authorList>
    </citation>
    <scope>NUCLEOTIDE SEQUENCE [LARGE SCALE GENOMIC DNA]</scope>
    <source>
        <strain evidence="1 2">ChDC B353</strain>
    </source>
</reference>
<protein>
    <submittedName>
        <fullName evidence="1">HNH endonuclease</fullName>
    </submittedName>
</protein>
<dbReference type="EMBL" id="RBCK01000001">
    <property type="protein sequence ID" value="RKN74091.1"/>
    <property type="molecule type" value="Genomic_DNA"/>
</dbReference>
<evidence type="ECO:0000313" key="2">
    <source>
        <dbReference type="Proteomes" id="UP000280509"/>
    </source>
</evidence>
<dbReference type="InterPro" id="IPR003615">
    <property type="entry name" value="HNH_nuc"/>
</dbReference>
<keyword evidence="1" id="KW-0540">Nuclease</keyword>
<keyword evidence="2" id="KW-1185">Reference proteome</keyword>
<comment type="caution">
    <text evidence="1">The sequence shown here is derived from an EMBL/GenBank/DDBJ whole genome shotgun (WGS) entry which is preliminary data.</text>
</comment>
<evidence type="ECO:0000313" key="1">
    <source>
        <dbReference type="EMBL" id="RKN74091.1"/>
    </source>
</evidence>
<dbReference type="Proteomes" id="UP000280509">
    <property type="component" value="Unassembled WGS sequence"/>
</dbReference>